<dbReference type="NCBIfam" id="TIGR01141">
    <property type="entry name" value="hisC"/>
    <property type="match status" value="1"/>
</dbReference>
<evidence type="ECO:0000256" key="6">
    <source>
        <dbReference type="ARBA" id="ARBA00022679"/>
    </source>
</evidence>
<protein>
    <recommendedName>
        <fullName evidence="9">Histidinol-phosphate aminotransferase</fullName>
        <ecNumber evidence="9">2.6.1.9</ecNumber>
    </recommendedName>
    <alternativeName>
        <fullName evidence="9">Imidazole acetol-phosphate transaminase</fullName>
    </alternativeName>
</protein>
<dbReference type="InterPro" id="IPR015422">
    <property type="entry name" value="PyrdxlP-dep_Trfase_small"/>
</dbReference>
<dbReference type="PANTHER" id="PTHR42885:SF2">
    <property type="entry name" value="HISTIDINOL-PHOSPHATE AMINOTRANSFERASE"/>
    <property type="match status" value="1"/>
</dbReference>
<dbReference type="InterPro" id="IPR015421">
    <property type="entry name" value="PyrdxlP-dep_Trfase_major"/>
</dbReference>
<dbReference type="GO" id="GO:0030170">
    <property type="term" value="F:pyridoxal phosphate binding"/>
    <property type="evidence" value="ECO:0007669"/>
    <property type="project" value="InterPro"/>
</dbReference>
<dbReference type="Gene3D" id="3.40.640.10">
    <property type="entry name" value="Type I PLP-dependent aspartate aminotransferase-like (Major domain)"/>
    <property type="match status" value="1"/>
</dbReference>
<reference evidence="12" key="1">
    <citation type="journal article" date="2021" name="PeerJ">
        <title>Extensive microbial diversity within the chicken gut microbiome revealed by metagenomics and culture.</title>
        <authorList>
            <person name="Gilroy R."/>
            <person name="Ravi A."/>
            <person name="Getino M."/>
            <person name="Pursley I."/>
            <person name="Horton D.L."/>
            <person name="Alikhan N.F."/>
            <person name="Baker D."/>
            <person name="Gharbi K."/>
            <person name="Hall N."/>
            <person name="Watson M."/>
            <person name="Adriaenssens E.M."/>
            <person name="Foster-Nyarko E."/>
            <person name="Jarju S."/>
            <person name="Secka A."/>
            <person name="Antonio M."/>
            <person name="Oren A."/>
            <person name="Chaudhuri R.R."/>
            <person name="La Ragione R."/>
            <person name="Hildebrand F."/>
            <person name="Pallen M.J."/>
        </authorList>
    </citation>
    <scope>NUCLEOTIDE SEQUENCE</scope>
    <source>
        <strain evidence="12">1345</strain>
    </source>
</reference>
<evidence type="ECO:0000259" key="11">
    <source>
        <dbReference type="Pfam" id="PF00155"/>
    </source>
</evidence>
<organism evidence="12 13">
    <name type="scientific">Candidatus Borkfalkia excrementigallinarum</name>
    <dbReference type="NCBI Taxonomy" id="2838506"/>
    <lineage>
        <taxon>Bacteria</taxon>
        <taxon>Bacillati</taxon>
        <taxon>Bacillota</taxon>
        <taxon>Clostridia</taxon>
        <taxon>Christensenellales</taxon>
        <taxon>Christensenellaceae</taxon>
        <taxon>Candidatus Borkfalkia</taxon>
    </lineage>
</organism>
<dbReference type="AlphaFoldDB" id="A0A9D1ZTI2"/>
<keyword evidence="8 9" id="KW-0368">Histidine biosynthesis</keyword>
<feature type="domain" description="Aminotransferase class I/classII large" evidence="11">
    <location>
        <begin position="25"/>
        <end position="349"/>
    </location>
</feature>
<accession>A0A9D1ZTI2</accession>
<gene>
    <name evidence="9" type="primary">hisC</name>
    <name evidence="12" type="ORF">H9729_00705</name>
</gene>
<comment type="caution">
    <text evidence="12">The sequence shown here is derived from an EMBL/GenBank/DDBJ whole genome shotgun (WGS) entry which is preliminary data.</text>
</comment>
<evidence type="ECO:0000256" key="10">
    <source>
        <dbReference type="SAM" id="MobiDB-lite"/>
    </source>
</evidence>
<evidence type="ECO:0000256" key="8">
    <source>
        <dbReference type="ARBA" id="ARBA00023102"/>
    </source>
</evidence>
<comment type="similarity">
    <text evidence="2 9">Belongs to the class-II pyridoxal-phosphate-dependent aminotransferase family. Histidinol-phosphate aminotransferase subfamily.</text>
</comment>
<proteinExistence type="inferred from homology"/>
<evidence type="ECO:0000256" key="5">
    <source>
        <dbReference type="ARBA" id="ARBA00022605"/>
    </source>
</evidence>
<dbReference type="CDD" id="cd00609">
    <property type="entry name" value="AAT_like"/>
    <property type="match status" value="1"/>
</dbReference>
<reference evidence="12" key="2">
    <citation type="submission" date="2021-04" db="EMBL/GenBank/DDBJ databases">
        <authorList>
            <person name="Gilroy R."/>
        </authorList>
    </citation>
    <scope>NUCLEOTIDE SEQUENCE</scope>
    <source>
        <strain evidence="12">1345</strain>
    </source>
</reference>
<dbReference type="PANTHER" id="PTHR42885">
    <property type="entry name" value="HISTIDINOL-PHOSPHATE AMINOTRANSFERASE-RELATED"/>
    <property type="match status" value="1"/>
</dbReference>
<dbReference type="Proteomes" id="UP000886750">
    <property type="component" value="Unassembled WGS sequence"/>
</dbReference>
<comment type="pathway">
    <text evidence="9">Amino-acid biosynthesis; L-histidine biosynthesis; L-histidine from 5-phospho-alpha-D-ribose 1-diphosphate: step 7/9.</text>
</comment>
<dbReference type="SUPFAM" id="SSF53383">
    <property type="entry name" value="PLP-dependent transferases"/>
    <property type="match status" value="1"/>
</dbReference>
<comment type="catalytic activity">
    <reaction evidence="9">
        <text>L-histidinol phosphate + 2-oxoglutarate = 3-(imidazol-4-yl)-2-oxopropyl phosphate + L-glutamate</text>
        <dbReference type="Rhea" id="RHEA:23744"/>
        <dbReference type="ChEBI" id="CHEBI:16810"/>
        <dbReference type="ChEBI" id="CHEBI:29985"/>
        <dbReference type="ChEBI" id="CHEBI:57766"/>
        <dbReference type="ChEBI" id="CHEBI:57980"/>
        <dbReference type="EC" id="2.6.1.9"/>
    </reaction>
</comment>
<dbReference type="EMBL" id="DXCQ01000007">
    <property type="protein sequence ID" value="HIY96187.1"/>
    <property type="molecule type" value="Genomic_DNA"/>
</dbReference>
<dbReference type="EC" id="2.6.1.9" evidence="9"/>
<evidence type="ECO:0000313" key="13">
    <source>
        <dbReference type="Proteomes" id="UP000886750"/>
    </source>
</evidence>
<evidence type="ECO:0000256" key="2">
    <source>
        <dbReference type="ARBA" id="ARBA00007970"/>
    </source>
</evidence>
<evidence type="ECO:0000256" key="7">
    <source>
        <dbReference type="ARBA" id="ARBA00022898"/>
    </source>
</evidence>
<feature type="modified residue" description="N6-(pyridoxal phosphate)lysine" evidence="9">
    <location>
        <position position="212"/>
    </location>
</feature>
<comment type="cofactor">
    <cofactor evidence="1 9">
        <name>pyridoxal 5'-phosphate</name>
        <dbReference type="ChEBI" id="CHEBI:597326"/>
    </cofactor>
</comment>
<evidence type="ECO:0000256" key="9">
    <source>
        <dbReference type="HAMAP-Rule" id="MF_01023"/>
    </source>
</evidence>
<dbReference type="InterPro" id="IPR004839">
    <property type="entry name" value="Aminotransferase_I/II_large"/>
</dbReference>
<evidence type="ECO:0000256" key="3">
    <source>
        <dbReference type="ARBA" id="ARBA00011738"/>
    </source>
</evidence>
<name>A0A9D1ZTI2_9FIRM</name>
<comment type="subunit">
    <text evidence="3 9">Homodimer.</text>
</comment>
<keyword evidence="5 9" id="KW-0028">Amino-acid biosynthesis</keyword>
<sequence length="356" mass="38920">MKNFLSKKANEIAPYTAGEQPKDRQYVKLNTNENPYPPSPKALEAYKNFDFSALNLYPAPDADALRAAIAAAEGVSPENVFCGNGSDEILALCFPAFFDETGAGAAFADITYSFYPVFSDFFNIPHKVLPLEEDFSLDLDKLTAMPAQGVIVANPNAPTGIGIPLAEIERFVKNNGGRIVIIDEAYMPFFNESAVPLTKKYENLLVVKTFSKGYSLAGMRCGYAVGNAALIGGLGRCKDCFNSYPVDRVCQAVCAAAISDAAYYAQKNALVVSERERLSGELRGRGFEVLPSKSNFVFVRHAGLSGREVYENLRARGVLVRHFQKPRISGFCRITVGSREQNDALLAALDDFLKKD</sequence>
<dbReference type="HAMAP" id="MF_01023">
    <property type="entry name" value="HisC_aminotrans_2"/>
    <property type="match status" value="1"/>
</dbReference>
<dbReference type="InterPro" id="IPR005861">
    <property type="entry name" value="HisP_aminotrans"/>
</dbReference>
<keyword evidence="7 9" id="KW-0663">Pyridoxal phosphate</keyword>
<evidence type="ECO:0000256" key="1">
    <source>
        <dbReference type="ARBA" id="ARBA00001933"/>
    </source>
</evidence>
<dbReference type="GO" id="GO:0004400">
    <property type="term" value="F:histidinol-phosphate transaminase activity"/>
    <property type="evidence" value="ECO:0007669"/>
    <property type="project" value="UniProtKB-UniRule"/>
</dbReference>
<dbReference type="Pfam" id="PF00155">
    <property type="entry name" value="Aminotran_1_2"/>
    <property type="match status" value="1"/>
</dbReference>
<dbReference type="Gene3D" id="3.90.1150.10">
    <property type="entry name" value="Aspartate Aminotransferase, domain 1"/>
    <property type="match status" value="1"/>
</dbReference>
<feature type="region of interest" description="Disordered" evidence="10">
    <location>
        <begin position="1"/>
        <end position="25"/>
    </location>
</feature>
<keyword evidence="6 9" id="KW-0808">Transferase</keyword>
<dbReference type="InterPro" id="IPR001917">
    <property type="entry name" value="Aminotrans_II_pyridoxalP_BS"/>
</dbReference>
<evidence type="ECO:0000313" key="12">
    <source>
        <dbReference type="EMBL" id="HIY96187.1"/>
    </source>
</evidence>
<evidence type="ECO:0000256" key="4">
    <source>
        <dbReference type="ARBA" id="ARBA00022576"/>
    </source>
</evidence>
<keyword evidence="4 9" id="KW-0032">Aminotransferase</keyword>
<dbReference type="InterPro" id="IPR015424">
    <property type="entry name" value="PyrdxlP-dep_Trfase"/>
</dbReference>
<dbReference type="PROSITE" id="PS00599">
    <property type="entry name" value="AA_TRANSFER_CLASS_2"/>
    <property type="match status" value="1"/>
</dbReference>
<dbReference type="GO" id="GO:0000105">
    <property type="term" value="P:L-histidine biosynthetic process"/>
    <property type="evidence" value="ECO:0007669"/>
    <property type="project" value="UniProtKB-UniRule"/>
</dbReference>